<dbReference type="GO" id="GO:0008270">
    <property type="term" value="F:zinc ion binding"/>
    <property type="evidence" value="ECO:0007669"/>
    <property type="project" value="UniProtKB-KW"/>
</dbReference>
<feature type="transmembrane region" description="Helical" evidence="17">
    <location>
        <begin position="437"/>
        <end position="468"/>
    </location>
</feature>
<evidence type="ECO:0000256" key="4">
    <source>
        <dbReference type="ARBA" id="ARBA00012251"/>
    </source>
</evidence>
<feature type="compositionally biased region" description="Polar residues" evidence="16">
    <location>
        <begin position="1"/>
        <end position="30"/>
    </location>
</feature>
<keyword evidence="8" id="KW-0677">Repeat</keyword>
<accession>A0AAD5PTJ6</accession>
<comment type="pathway">
    <text evidence="3">Protein modification; protein ubiquitination.</text>
</comment>
<dbReference type="GO" id="GO:0016020">
    <property type="term" value="C:membrane"/>
    <property type="evidence" value="ECO:0007669"/>
    <property type="project" value="UniProtKB-SubCell"/>
</dbReference>
<keyword evidence="12 17" id="KW-1133">Transmembrane helix</keyword>
<evidence type="ECO:0000256" key="12">
    <source>
        <dbReference type="ARBA" id="ARBA00022989"/>
    </source>
</evidence>
<evidence type="ECO:0000256" key="16">
    <source>
        <dbReference type="SAM" id="MobiDB-lite"/>
    </source>
</evidence>
<dbReference type="CDD" id="cd20355">
    <property type="entry name" value="Rcat_RBR_RNF19"/>
    <property type="match status" value="1"/>
</dbReference>
<feature type="compositionally biased region" description="Low complexity" evidence="16">
    <location>
        <begin position="133"/>
        <end position="146"/>
    </location>
</feature>
<feature type="domain" description="RING-type" evidence="18">
    <location>
        <begin position="164"/>
        <end position="212"/>
    </location>
</feature>
<organism evidence="20 21">
    <name type="scientific">Daphnia sinensis</name>
    <dbReference type="NCBI Taxonomy" id="1820382"/>
    <lineage>
        <taxon>Eukaryota</taxon>
        <taxon>Metazoa</taxon>
        <taxon>Ecdysozoa</taxon>
        <taxon>Arthropoda</taxon>
        <taxon>Crustacea</taxon>
        <taxon>Branchiopoda</taxon>
        <taxon>Diplostraca</taxon>
        <taxon>Cladocera</taxon>
        <taxon>Anomopoda</taxon>
        <taxon>Daphniidae</taxon>
        <taxon>Daphnia</taxon>
        <taxon>Daphnia similis group</taxon>
    </lineage>
</organism>
<dbReference type="InterPro" id="IPR031127">
    <property type="entry name" value="E3_UB_ligase_RBR"/>
</dbReference>
<evidence type="ECO:0000256" key="7">
    <source>
        <dbReference type="ARBA" id="ARBA00022723"/>
    </source>
</evidence>
<sequence>MSSMKHNPPRHSSNSLNSQASMTLQATSQPGAGKGKSRKRKDHSPPSPSLPDGNSVVQQQPCSLAIPITSSFSKPANKQGFRFSLRRMLYNSPLVSQRRSRSLSGGNNLGNPAPSSSSGLRKRQSPCTSRYGSESPSDTSSTSQSELRVPSRSLRCPISENWECPLCLAECSSEFFPELLCCTHRSCLDCLQQYLRIEISESRVNINCPECSEPMHPNDIRLILNNETLLEKYEDFMLRRVLAADPDSRWCPAPDCNFVVLATGCASCPRLLCQRPGCGSSFCYHCKALWHPNQTCDAARAQRSSIYGSSSNFKNTQRDDIKPCPRCQVLIAKMDDGSCNHMTCALCGSEFCWLCMKEISDLHYLSPSGCTFWGKKPWSRKKKILWQLGTLVGAPVGIALLAGIAVPAMIIGIPIWVGRKLYARFKTVSKHKRNIIITSGVAASVLVAPAIAGVAVGMGVPILLAYIYGVVPVSLCQNGVCGVSASPLGVRIDFDDDDEVIGVGIVSGAAGVGNGGATGAVGSGSGGNGGGAGVGGCRGSDDLSAMDGNANDSGSIGGGPTAYYSRGSAAGVGVGHNKRNTDAVSLDHATNLGLVGNPSIGEASVALSASGSASLGSASQLFVRDRDRESDREDCESASQLGLAGSIVSNASAARRLEVQAELVAMAACSPNKRSSFASSETASATISLSERSNTLSMADDGAASVASTRALAGSLLSYKMGDTGSVHSYRIPHAGQTSASASGSVKSGYAPVEIHACLNDGDDLPSGARSSSPVSIISLSGDEVTLPGLVSLRRSARRARFGGNSTQAAGALASDNEDHGQEFVLLGAVNASIDPGPECFTPSSSFASSLPHETQQKIGSIMSPSRLHGDCFHKSSDRDWIRIDP</sequence>
<comment type="caution">
    <text evidence="20">The sequence shown here is derived from an EMBL/GenBank/DDBJ whole genome shotgun (WGS) entry which is preliminary data.</text>
</comment>
<evidence type="ECO:0000259" key="18">
    <source>
        <dbReference type="PROSITE" id="PS50089"/>
    </source>
</evidence>
<comment type="similarity">
    <text evidence="14">Belongs to the RBR family. RNF19 subfamily.</text>
</comment>
<keyword evidence="10" id="KW-0833">Ubl conjugation pathway</keyword>
<keyword evidence="21" id="KW-1185">Reference proteome</keyword>
<dbReference type="FunFam" id="2.20.25.20:FF:000004">
    <property type="entry name" value="RBR-type E3 ubiquitin transferase"/>
    <property type="match status" value="1"/>
</dbReference>
<dbReference type="EMBL" id="WJBH02000005">
    <property type="protein sequence ID" value="KAI9558902.1"/>
    <property type="molecule type" value="Genomic_DNA"/>
</dbReference>
<evidence type="ECO:0000313" key="20">
    <source>
        <dbReference type="EMBL" id="KAI9558902.1"/>
    </source>
</evidence>
<gene>
    <name evidence="20" type="ORF">GHT06_015691</name>
</gene>
<dbReference type="Pfam" id="PF22191">
    <property type="entry name" value="IBR_1"/>
    <property type="match status" value="1"/>
</dbReference>
<evidence type="ECO:0000256" key="13">
    <source>
        <dbReference type="ARBA" id="ARBA00023136"/>
    </source>
</evidence>
<dbReference type="InterPro" id="IPR001841">
    <property type="entry name" value="Znf_RING"/>
</dbReference>
<dbReference type="Gene3D" id="1.20.120.1750">
    <property type="match status" value="1"/>
</dbReference>
<evidence type="ECO:0000256" key="10">
    <source>
        <dbReference type="ARBA" id="ARBA00022786"/>
    </source>
</evidence>
<evidence type="ECO:0000256" key="3">
    <source>
        <dbReference type="ARBA" id="ARBA00004906"/>
    </source>
</evidence>
<keyword evidence="6 17" id="KW-0812">Transmembrane</keyword>
<dbReference type="PROSITE" id="PS50089">
    <property type="entry name" value="ZF_RING_2"/>
    <property type="match status" value="1"/>
</dbReference>
<reference evidence="20 21" key="1">
    <citation type="submission" date="2022-05" db="EMBL/GenBank/DDBJ databases">
        <title>A multi-omics perspective on studying reproductive biology in Daphnia sinensis.</title>
        <authorList>
            <person name="Jia J."/>
        </authorList>
    </citation>
    <scope>NUCLEOTIDE SEQUENCE [LARGE SCALE GENOMIC DNA]</scope>
    <source>
        <strain evidence="20 21">WSL</strain>
    </source>
</reference>
<dbReference type="SUPFAM" id="SSF57850">
    <property type="entry name" value="RING/U-box"/>
    <property type="match status" value="3"/>
</dbReference>
<keyword evidence="5" id="KW-0808">Transferase</keyword>
<evidence type="ECO:0000256" key="2">
    <source>
        <dbReference type="ARBA" id="ARBA00004141"/>
    </source>
</evidence>
<evidence type="ECO:0000313" key="21">
    <source>
        <dbReference type="Proteomes" id="UP000820818"/>
    </source>
</evidence>
<dbReference type="InterPro" id="IPR013083">
    <property type="entry name" value="Znf_RING/FYVE/PHD"/>
</dbReference>
<proteinExistence type="inferred from homology"/>
<dbReference type="PANTHER" id="PTHR11685">
    <property type="entry name" value="RBR FAMILY RING FINGER AND IBR DOMAIN-CONTAINING"/>
    <property type="match status" value="1"/>
</dbReference>
<keyword evidence="11" id="KW-0862">Zinc</keyword>
<protein>
    <recommendedName>
        <fullName evidence="4">RBR-type E3 ubiquitin transferase</fullName>
        <ecNumber evidence="4">2.3.2.31</ecNumber>
    </recommendedName>
</protein>
<dbReference type="GO" id="GO:0061630">
    <property type="term" value="F:ubiquitin protein ligase activity"/>
    <property type="evidence" value="ECO:0007669"/>
    <property type="project" value="UniProtKB-EC"/>
</dbReference>
<comment type="catalytic activity">
    <reaction evidence="1">
        <text>[E2 ubiquitin-conjugating enzyme]-S-ubiquitinyl-L-cysteine + [acceptor protein]-L-lysine = [E2 ubiquitin-conjugating enzyme]-L-cysteine + [acceptor protein]-N(6)-ubiquitinyl-L-lysine.</text>
        <dbReference type="EC" id="2.3.2.31"/>
    </reaction>
</comment>
<dbReference type="Pfam" id="PF01485">
    <property type="entry name" value="IBR"/>
    <property type="match status" value="1"/>
</dbReference>
<evidence type="ECO:0000256" key="8">
    <source>
        <dbReference type="ARBA" id="ARBA00022737"/>
    </source>
</evidence>
<feature type="transmembrane region" description="Helical" evidence="17">
    <location>
        <begin position="384"/>
        <end position="417"/>
    </location>
</feature>
<keyword evidence="13 17" id="KW-0472">Membrane</keyword>
<evidence type="ECO:0000256" key="11">
    <source>
        <dbReference type="ARBA" id="ARBA00022833"/>
    </source>
</evidence>
<feature type="domain" description="RING-type" evidence="19">
    <location>
        <begin position="160"/>
        <end position="374"/>
    </location>
</feature>
<evidence type="ECO:0000256" key="15">
    <source>
        <dbReference type="PROSITE-ProRule" id="PRU00175"/>
    </source>
</evidence>
<dbReference type="SMART" id="SM00647">
    <property type="entry name" value="IBR"/>
    <property type="match status" value="2"/>
</dbReference>
<dbReference type="CDD" id="cd16629">
    <property type="entry name" value="RING-HC_RBR_RNF19"/>
    <property type="match status" value="1"/>
</dbReference>
<dbReference type="AlphaFoldDB" id="A0AAD5PTJ6"/>
<dbReference type="InterPro" id="IPR044066">
    <property type="entry name" value="TRIAD_supradom"/>
</dbReference>
<evidence type="ECO:0000256" key="6">
    <source>
        <dbReference type="ARBA" id="ARBA00022692"/>
    </source>
</evidence>
<dbReference type="FunFam" id="3.30.40.10:FF:000052">
    <property type="entry name" value="RBR-type E3 ubiquitin transferase"/>
    <property type="match status" value="1"/>
</dbReference>
<dbReference type="PROSITE" id="PS51873">
    <property type="entry name" value="TRIAD"/>
    <property type="match status" value="1"/>
</dbReference>
<evidence type="ECO:0000256" key="5">
    <source>
        <dbReference type="ARBA" id="ARBA00022679"/>
    </source>
</evidence>
<evidence type="ECO:0000256" key="14">
    <source>
        <dbReference type="ARBA" id="ARBA00061087"/>
    </source>
</evidence>
<evidence type="ECO:0000256" key="1">
    <source>
        <dbReference type="ARBA" id="ARBA00001798"/>
    </source>
</evidence>
<evidence type="ECO:0000259" key="19">
    <source>
        <dbReference type="PROSITE" id="PS51873"/>
    </source>
</evidence>
<feature type="region of interest" description="Disordered" evidence="16">
    <location>
        <begin position="1"/>
        <end position="57"/>
    </location>
</feature>
<comment type="subcellular location">
    <subcellularLocation>
        <location evidence="2">Membrane</location>
        <topology evidence="2">Multi-pass membrane protein</topology>
    </subcellularLocation>
</comment>
<dbReference type="GO" id="GO:0016567">
    <property type="term" value="P:protein ubiquitination"/>
    <property type="evidence" value="ECO:0007669"/>
    <property type="project" value="InterPro"/>
</dbReference>
<dbReference type="Gene3D" id="3.30.40.10">
    <property type="entry name" value="Zinc/RING finger domain, C3HC4 (zinc finger)"/>
    <property type="match status" value="1"/>
</dbReference>
<name>A0AAD5PTJ6_9CRUS</name>
<feature type="compositionally biased region" description="Polar residues" evidence="16">
    <location>
        <begin position="96"/>
        <end position="132"/>
    </location>
</feature>
<feature type="region of interest" description="Disordered" evidence="16">
    <location>
        <begin position="96"/>
        <end position="146"/>
    </location>
</feature>
<keyword evidence="9 15" id="KW-0863">Zinc-finger</keyword>
<dbReference type="InterPro" id="IPR002867">
    <property type="entry name" value="IBR_dom"/>
</dbReference>
<dbReference type="EC" id="2.3.2.31" evidence="4"/>
<dbReference type="Proteomes" id="UP000820818">
    <property type="component" value="Linkage Group LG5"/>
</dbReference>
<dbReference type="FunFam" id="1.20.120.1750:FF:000001">
    <property type="entry name" value="RBR-type E3 ubiquitin transferase"/>
    <property type="match status" value="1"/>
</dbReference>
<evidence type="ECO:0000256" key="17">
    <source>
        <dbReference type="SAM" id="Phobius"/>
    </source>
</evidence>
<dbReference type="CDD" id="cd20338">
    <property type="entry name" value="BRcat_RBR_RNF19"/>
    <property type="match status" value="1"/>
</dbReference>
<evidence type="ECO:0000256" key="9">
    <source>
        <dbReference type="ARBA" id="ARBA00022771"/>
    </source>
</evidence>
<keyword evidence="7" id="KW-0479">Metal-binding</keyword>